<dbReference type="Proteomes" id="UP000075420">
    <property type="component" value="Unassembled WGS sequence"/>
</dbReference>
<comment type="caution">
    <text evidence="1">The sequence shown here is derived from an EMBL/GenBank/DDBJ whole genome shotgun (WGS) entry which is preliminary data.</text>
</comment>
<organism evidence="1 2">
    <name type="scientific">Sorangium cellulosum</name>
    <name type="common">Polyangium cellulosum</name>
    <dbReference type="NCBI Taxonomy" id="56"/>
    <lineage>
        <taxon>Bacteria</taxon>
        <taxon>Pseudomonadati</taxon>
        <taxon>Myxococcota</taxon>
        <taxon>Polyangia</taxon>
        <taxon>Polyangiales</taxon>
        <taxon>Polyangiaceae</taxon>
        <taxon>Sorangium</taxon>
    </lineage>
</organism>
<proteinExistence type="predicted"/>
<reference evidence="1 2" key="1">
    <citation type="submission" date="2014-02" db="EMBL/GenBank/DDBJ databases">
        <title>The small core and large imbalanced accessory genome model reveals a collaborative survival strategy of Sorangium cellulosum strains in nature.</title>
        <authorList>
            <person name="Han K."/>
            <person name="Peng R."/>
            <person name="Blom J."/>
            <person name="Li Y.-Z."/>
        </authorList>
    </citation>
    <scope>NUCLEOTIDE SEQUENCE [LARGE SCALE GENOMIC DNA]</scope>
    <source>
        <strain evidence="1 2">So0157-25</strain>
    </source>
</reference>
<evidence type="ECO:0000313" key="2">
    <source>
        <dbReference type="Proteomes" id="UP000075420"/>
    </source>
</evidence>
<name>A0A150PDB5_SORCE</name>
<evidence type="ECO:0000313" key="1">
    <source>
        <dbReference type="EMBL" id="KYF53632.1"/>
    </source>
</evidence>
<protein>
    <submittedName>
        <fullName evidence="1">Uncharacterized protein</fullName>
    </submittedName>
</protein>
<accession>A0A150PDB5</accession>
<dbReference type="AlphaFoldDB" id="A0A150PDB5"/>
<sequence>MTLFAAVFVSACAQTPGPAATAKATRERPSIVLRHGSDSEKATEEQLGRLFDRYDMTPWLFTRAVLIDEQAAPHSHPTLTLHTRHLRDDLLLLATFIHEQSHWYLEEHQAAVDAAVVELRALAPGLPVGFPEGGETETSTYEHLIVIALEERGVSRLAGELAAREVMEFWASDHYRALYRTVLEKRADIWRIMRNHGLAAPAK</sequence>
<gene>
    <name evidence="1" type="ORF">BE08_23995</name>
</gene>
<dbReference type="EMBL" id="JELY01002094">
    <property type="protein sequence ID" value="KYF53632.1"/>
    <property type="molecule type" value="Genomic_DNA"/>
</dbReference>